<reference evidence="1 2" key="1">
    <citation type="submission" date="2022-01" db="EMBL/GenBank/DDBJ databases">
        <title>Flavihumibacter sp. nov., isolated from sediment of a river.</title>
        <authorList>
            <person name="Liu H."/>
        </authorList>
    </citation>
    <scope>NUCLEOTIDE SEQUENCE [LARGE SCALE GENOMIC DNA]</scope>
    <source>
        <strain evidence="1 2">RY-1</strain>
    </source>
</reference>
<name>A0ABS9BCV9_9BACT</name>
<proteinExistence type="predicted"/>
<keyword evidence="2" id="KW-1185">Reference proteome</keyword>
<gene>
    <name evidence="1" type="ORF">L0U88_02600</name>
</gene>
<evidence type="ECO:0000313" key="1">
    <source>
        <dbReference type="EMBL" id="MCF1713517.1"/>
    </source>
</evidence>
<dbReference type="EMBL" id="JAKEVY010000001">
    <property type="protein sequence ID" value="MCF1713517.1"/>
    <property type="molecule type" value="Genomic_DNA"/>
</dbReference>
<sequence length="274" mass="31036">MKALWIGLGCLFFSFGIQAQELYVFTDPASNLPAQSLSAKLTARFADLPQSGMIRQRYMPELMAGLHKNWMGRVSTTFSNFYQSGQRWESVKGYVKWRFFSEDGIHRHFRMAAFADAAYSRNNMIYDEMNLDGDNSGIQFGLIGTQLLHKLAISGTASYLRVYDEKFKTMGNMHDQDALMYSLSAGYLLFPKSYSDYDQVNLNLYVEMLGMKGLGPGTHYLDIAPAIQLIFNSSTKLNLGVRLEASGNTTRIARNNYFLSLESTFLNVWKKSGK</sequence>
<comment type="caution">
    <text evidence="1">The sequence shown here is derived from an EMBL/GenBank/DDBJ whole genome shotgun (WGS) entry which is preliminary data.</text>
</comment>
<accession>A0ABS9BCV9</accession>
<organism evidence="1 2">
    <name type="scientific">Flavihumibacter fluminis</name>
    <dbReference type="NCBI Taxonomy" id="2909236"/>
    <lineage>
        <taxon>Bacteria</taxon>
        <taxon>Pseudomonadati</taxon>
        <taxon>Bacteroidota</taxon>
        <taxon>Chitinophagia</taxon>
        <taxon>Chitinophagales</taxon>
        <taxon>Chitinophagaceae</taxon>
        <taxon>Flavihumibacter</taxon>
    </lineage>
</organism>
<dbReference type="Proteomes" id="UP001200145">
    <property type="component" value="Unassembled WGS sequence"/>
</dbReference>
<dbReference type="RefSeq" id="WP_234864047.1">
    <property type="nucleotide sequence ID" value="NZ_JAKEVY010000001.1"/>
</dbReference>
<evidence type="ECO:0000313" key="2">
    <source>
        <dbReference type="Proteomes" id="UP001200145"/>
    </source>
</evidence>
<protein>
    <recommendedName>
        <fullName evidence="3">DUF3316 domain-containing protein</fullName>
    </recommendedName>
</protein>
<evidence type="ECO:0008006" key="3">
    <source>
        <dbReference type="Google" id="ProtNLM"/>
    </source>
</evidence>